<name>A0A6J8EV05_MYTCO</name>
<evidence type="ECO:0008006" key="4">
    <source>
        <dbReference type="Google" id="ProtNLM"/>
    </source>
</evidence>
<proteinExistence type="predicted"/>
<reference evidence="2 3" key="1">
    <citation type="submission" date="2020-06" db="EMBL/GenBank/DDBJ databases">
        <authorList>
            <person name="Li R."/>
            <person name="Bekaert M."/>
        </authorList>
    </citation>
    <scope>NUCLEOTIDE SEQUENCE [LARGE SCALE GENOMIC DNA]</scope>
    <source>
        <strain evidence="3">wild</strain>
    </source>
</reference>
<dbReference type="EMBL" id="CACVKT020009816">
    <property type="protein sequence ID" value="CAC5423552.1"/>
    <property type="molecule type" value="Genomic_DNA"/>
</dbReference>
<keyword evidence="3" id="KW-1185">Reference proteome</keyword>
<dbReference type="Proteomes" id="UP000507470">
    <property type="component" value="Unassembled WGS sequence"/>
</dbReference>
<evidence type="ECO:0000256" key="1">
    <source>
        <dbReference type="SAM" id="MobiDB-lite"/>
    </source>
</evidence>
<feature type="region of interest" description="Disordered" evidence="1">
    <location>
        <begin position="121"/>
        <end position="140"/>
    </location>
</feature>
<dbReference type="GO" id="GO:0003676">
    <property type="term" value="F:nucleic acid binding"/>
    <property type="evidence" value="ECO:0007669"/>
    <property type="project" value="InterPro"/>
</dbReference>
<dbReference type="Gene3D" id="3.30.420.10">
    <property type="entry name" value="Ribonuclease H-like superfamily/Ribonuclease H"/>
    <property type="match status" value="1"/>
</dbReference>
<organism evidence="2 3">
    <name type="scientific">Mytilus coruscus</name>
    <name type="common">Sea mussel</name>
    <dbReference type="NCBI Taxonomy" id="42192"/>
    <lineage>
        <taxon>Eukaryota</taxon>
        <taxon>Metazoa</taxon>
        <taxon>Spiralia</taxon>
        <taxon>Lophotrochozoa</taxon>
        <taxon>Mollusca</taxon>
        <taxon>Bivalvia</taxon>
        <taxon>Autobranchia</taxon>
        <taxon>Pteriomorphia</taxon>
        <taxon>Mytilida</taxon>
        <taxon>Mytiloidea</taxon>
        <taxon>Mytilidae</taxon>
        <taxon>Mytilinae</taxon>
        <taxon>Mytilus</taxon>
    </lineage>
</organism>
<accession>A0A6J8EV05</accession>
<evidence type="ECO:0000313" key="2">
    <source>
        <dbReference type="EMBL" id="CAC5423552.1"/>
    </source>
</evidence>
<sequence length="166" mass="18989">MCWDAKSDRLSFAKQNKDHIDIDNEQATSFEKFVVNLRPTRNSWTSDSAPWYGGWSERLVGITKTTLKKVLGKSQFNYDVLRTILIEIERVINDRPITFLSSDIGDPEPLTQSHLLQGRRLSQENNSDSEDNNSNLDSTEANKRLNHEVTLIEHLQNDGGWNTSPD</sequence>
<dbReference type="AlphaFoldDB" id="A0A6J8EV05"/>
<dbReference type="OrthoDB" id="6092865at2759"/>
<dbReference type="InterPro" id="IPR036397">
    <property type="entry name" value="RNaseH_sf"/>
</dbReference>
<evidence type="ECO:0000313" key="3">
    <source>
        <dbReference type="Proteomes" id="UP000507470"/>
    </source>
</evidence>
<gene>
    <name evidence="2" type="ORF">MCOR_55544</name>
</gene>
<protein>
    <recommendedName>
        <fullName evidence="4">Integrase catalytic domain-containing protein</fullName>
    </recommendedName>
</protein>